<dbReference type="EMBL" id="CP144692">
    <property type="protein sequence ID" value="WVY97608.1"/>
    <property type="molecule type" value="Genomic_DNA"/>
</dbReference>
<name>A0AAQ3RJG3_VIGMU</name>
<feature type="compositionally biased region" description="Gly residues" evidence="1">
    <location>
        <begin position="1"/>
        <end position="17"/>
    </location>
</feature>
<dbReference type="Proteomes" id="UP001374535">
    <property type="component" value="Chromosome 9"/>
</dbReference>
<sequence>MNGGDGVVNGGIEGGGASDDSRVLMSFRRSNEEGAGRAIVRIFFGGIARDVEEFQGGEKVGNGSRLRVVERSEAKCYSLGRSGVAERSEAIEDQSSGGRTSGEVTRSEANRYNPG</sequence>
<organism evidence="2 3">
    <name type="scientific">Vigna mungo</name>
    <name type="common">Black gram</name>
    <name type="synonym">Phaseolus mungo</name>
    <dbReference type="NCBI Taxonomy" id="3915"/>
    <lineage>
        <taxon>Eukaryota</taxon>
        <taxon>Viridiplantae</taxon>
        <taxon>Streptophyta</taxon>
        <taxon>Embryophyta</taxon>
        <taxon>Tracheophyta</taxon>
        <taxon>Spermatophyta</taxon>
        <taxon>Magnoliopsida</taxon>
        <taxon>eudicotyledons</taxon>
        <taxon>Gunneridae</taxon>
        <taxon>Pentapetalae</taxon>
        <taxon>rosids</taxon>
        <taxon>fabids</taxon>
        <taxon>Fabales</taxon>
        <taxon>Fabaceae</taxon>
        <taxon>Papilionoideae</taxon>
        <taxon>50 kb inversion clade</taxon>
        <taxon>NPAAA clade</taxon>
        <taxon>indigoferoid/millettioid clade</taxon>
        <taxon>Phaseoleae</taxon>
        <taxon>Vigna</taxon>
    </lineage>
</organism>
<proteinExistence type="predicted"/>
<feature type="region of interest" description="Disordered" evidence="1">
    <location>
        <begin position="81"/>
        <end position="115"/>
    </location>
</feature>
<dbReference type="AlphaFoldDB" id="A0AAQ3RJG3"/>
<evidence type="ECO:0000313" key="3">
    <source>
        <dbReference type="Proteomes" id="UP001374535"/>
    </source>
</evidence>
<evidence type="ECO:0000256" key="1">
    <source>
        <dbReference type="SAM" id="MobiDB-lite"/>
    </source>
</evidence>
<evidence type="ECO:0000313" key="2">
    <source>
        <dbReference type="EMBL" id="WVY97608.1"/>
    </source>
</evidence>
<protein>
    <submittedName>
        <fullName evidence="2">Uncharacterized protein</fullName>
    </submittedName>
</protein>
<feature type="compositionally biased region" description="Polar residues" evidence="1">
    <location>
        <begin position="93"/>
        <end position="104"/>
    </location>
</feature>
<feature type="region of interest" description="Disordered" evidence="1">
    <location>
        <begin position="1"/>
        <end position="21"/>
    </location>
</feature>
<reference evidence="2 3" key="1">
    <citation type="journal article" date="2023" name="Life. Sci Alliance">
        <title>Evolutionary insights into 3D genome organization and epigenetic landscape of Vigna mungo.</title>
        <authorList>
            <person name="Junaid A."/>
            <person name="Singh B."/>
            <person name="Bhatia S."/>
        </authorList>
    </citation>
    <scope>NUCLEOTIDE SEQUENCE [LARGE SCALE GENOMIC DNA]</scope>
    <source>
        <strain evidence="2">Urdbean</strain>
    </source>
</reference>
<gene>
    <name evidence="2" type="ORF">V8G54_029759</name>
</gene>
<keyword evidence="3" id="KW-1185">Reference proteome</keyword>
<accession>A0AAQ3RJG3</accession>